<reference evidence="1" key="1">
    <citation type="submission" date="2019-08" db="EMBL/GenBank/DDBJ databases">
        <authorList>
            <person name="Kucharzyk K."/>
            <person name="Murdoch R.W."/>
            <person name="Higgins S."/>
            <person name="Loffler F."/>
        </authorList>
    </citation>
    <scope>NUCLEOTIDE SEQUENCE</scope>
</reference>
<gene>
    <name evidence="1" type="ORF">SDC9_200618</name>
</gene>
<organism evidence="1">
    <name type="scientific">bioreactor metagenome</name>
    <dbReference type="NCBI Taxonomy" id="1076179"/>
    <lineage>
        <taxon>unclassified sequences</taxon>
        <taxon>metagenomes</taxon>
        <taxon>ecological metagenomes</taxon>
    </lineage>
</organism>
<comment type="caution">
    <text evidence="1">The sequence shown here is derived from an EMBL/GenBank/DDBJ whole genome shotgun (WGS) entry which is preliminary data.</text>
</comment>
<evidence type="ECO:0000313" key="1">
    <source>
        <dbReference type="EMBL" id="MPN52955.1"/>
    </source>
</evidence>
<dbReference type="EMBL" id="VSSQ01119582">
    <property type="protein sequence ID" value="MPN52955.1"/>
    <property type="molecule type" value="Genomic_DNA"/>
</dbReference>
<name>A0A645INN4_9ZZZZ</name>
<proteinExistence type="predicted"/>
<dbReference type="AlphaFoldDB" id="A0A645INN4"/>
<sequence>MINRKKSKGDMPYVIQMRTFIRPFAKSGRAGVNNHPSLRLWRRKTGAARRAGGRGEIL</sequence>
<accession>A0A645INN4</accession>
<protein>
    <submittedName>
        <fullName evidence="1">Uncharacterized protein</fullName>
    </submittedName>
</protein>